<organism evidence="2 3">
    <name type="scientific">Slackia exigua (strain ATCC 700122 / DSM 15923 / CIP 105133 / JCM 11022 / KCTC 5966 / S-7)</name>
    <dbReference type="NCBI Taxonomy" id="649764"/>
    <lineage>
        <taxon>Bacteria</taxon>
        <taxon>Bacillati</taxon>
        <taxon>Actinomycetota</taxon>
        <taxon>Coriobacteriia</taxon>
        <taxon>Eggerthellales</taxon>
        <taxon>Eggerthellaceae</taxon>
        <taxon>Slackia</taxon>
    </lineage>
</organism>
<reference evidence="2" key="1">
    <citation type="submission" date="2009-10" db="EMBL/GenBank/DDBJ databases">
        <authorList>
            <person name="Weinstock G."/>
            <person name="Sodergren E."/>
            <person name="Clifton S."/>
            <person name="Fulton L."/>
            <person name="Fulton B."/>
            <person name="Courtney L."/>
            <person name="Fronick C."/>
            <person name="Harrison M."/>
            <person name="Strong C."/>
            <person name="Farmer C."/>
            <person name="Delahaunty K."/>
            <person name="Markovic C."/>
            <person name="Hall O."/>
            <person name="Minx P."/>
            <person name="Tomlinson C."/>
            <person name="Mitreva M."/>
            <person name="Nelson J."/>
            <person name="Hou S."/>
            <person name="Wollam A."/>
            <person name="Pepin K.H."/>
            <person name="Johnson M."/>
            <person name="Bhonagiri V."/>
            <person name="Nash W.E."/>
            <person name="Warren W."/>
            <person name="Chinwalla A."/>
            <person name="Mardis E.R."/>
            <person name="Wilson R.K."/>
        </authorList>
    </citation>
    <scope>NUCLEOTIDE SEQUENCE [LARGE SCALE GENOMIC DNA]</scope>
    <source>
        <strain evidence="2">ATCC 700122</strain>
    </source>
</reference>
<dbReference type="EMBL" id="ACUX02000016">
    <property type="protein sequence ID" value="EEZ60741.1"/>
    <property type="molecule type" value="Genomic_DNA"/>
</dbReference>
<feature type="transmembrane region" description="Helical" evidence="1">
    <location>
        <begin position="6"/>
        <end position="27"/>
    </location>
</feature>
<keyword evidence="1" id="KW-0812">Transmembrane</keyword>
<dbReference type="STRING" id="649764.HMPREF0762_01546"/>
<gene>
    <name evidence="2" type="ORF">HMPREF0762_01546</name>
</gene>
<evidence type="ECO:0000313" key="2">
    <source>
        <dbReference type="EMBL" id="EEZ60741.1"/>
    </source>
</evidence>
<comment type="caution">
    <text evidence="2">The sequence shown here is derived from an EMBL/GenBank/DDBJ whole genome shotgun (WGS) entry which is preliminary data.</text>
</comment>
<dbReference type="AlphaFoldDB" id="D0WI74"/>
<name>D0WI74_SLAES</name>
<sequence>MAVPAIEFIVQVSAFVSTVAWLMNGGVRRALRTYLRAGGGDPARRRTCGS</sequence>
<keyword evidence="3" id="KW-1185">Reference proteome</keyword>
<keyword evidence="1" id="KW-1133">Transmembrane helix</keyword>
<proteinExistence type="predicted"/>
<keyword evidence="1" id="KW-0472">Membrane</keyword>
<dbReference type="HOGENOM" id="CLU_3122713_0_0_11"/>
<dbReference type="Proteomes" id="UP000006001">
    <property type="component" value="Unassembled WGS sequence"/>
</dbReference>
<accession>D0WI74</accession>
<evidence type="ECO:0000313" key="3">
    <source>
        <dbReference type="Proteomes" id="UP000006001"/>
    </source>
</evidence>
<evidence type="ECO:0000256" key="1">
    <source>
        <dbReference type="SAM" id="Phobius"/>
    </source>
</evidence>
<protein>
    <submittedName>
        <fullName evidence="2">Uncharacterized protein</fullName>
    </submittedName>
</protein>